<accession>A0A644V827</accession>
<dbReference type="PANTHER" id="PTHR43215:SF14">
    <property type="entry name" value="RADIAL SPOKE HEAD 1 HOMOLOG"/>
    <property type="match status" value="1"/>
</dbReference>
<dbReference type="InterPro" id="IPR029030">
    <property type="entry name" value="Caspase-like_dom_sf"/>
</dbReference>
<evidence type="ECO:0000256" key="1">
    <source>
        <dbReference type="ARBA" id="ARBA00022737"/>
    </source>
</evidence>
<dbReference type="SUPFAM" id="SSF52129">
    <property type="entry name" value="Caspase-like"/>
    <property type="match status" value="1"/>
</dbReference>
<protein>
    <recommendedName>
        <fullName evidence="2">Peptidase C14 caspase domain-containing protein</fullName>
    </recommendedName>
</protein>
<dbReference type="SUPFAM" id="SSF82185">
    <property type="entry name" value="Histone H3 K4-specific methyltransferase SET7/9 N-terminal domain"/>
    <property type="match status" value="1"/>
</dbReference>
<dbReference type="SMART" id="SM00698">
    <property type="entry name" value="MORN"/>
    <property type="match status" value="3"/>
</dbReference>
<proteinExistence type="predicted"/>
<dbReference type="Pfam" id="PF00656">
    <property type="entry name" value="Peptidase_C14"/>
    <property type="match status" value="1"/>
</dbReference>
<evidence type="ECO:0000313" key="3">
    <source>
        <dbReference type="EMBL" id="MPL86932.1"/>
    </source>
</evidence>
<keyword evidence="1" id="KW-0677">Repeat</keyword>
<organism evidence="3">
    <name type="scientific">bioreactor metagenome</name>
    <dbReference type="NCBI Taxonomy" id="1076179"/>
    <lineage>
        <taxon>unclassified sequences</taxon>
        <taxon>metagenomes</taxon>
        <taxon>ecological metagenomes</taxon>
    </lineage>
</organism>
<reference evidence="3" key="1">
    <citation type="submission" date="2019-08" db="EMBL/GenBank/DDBJ databases">
        <authorList>
            <person name="Kucharzyk K."/>
            <person name="Murdoch R.W."/>
            <person name="Higgins S."/>
            <person name="Loffler F."/>
        </authorList>
    </citation>
    <scope>NUCLEOTIDE SEQUENCE</scope>
</reference>
<feature type="domain" description="Peptidase C14 caspase" evidence="2">
    <location>
        <begin position="168"/>
        <end position="403"/>
    </location>
</feature>
<dbReference type="AlphaFoldDB" id="A0A644V827"/>
<dbReference type="Gene3D" id="2.20.110.10">
    <property type="entry name" value="Histone H3 K4-specific methyltransferase SET7/9 N-terminal domain"/>
    <property type="match status" value="1"/>
</dbReference>
<evidence type="ECO:0000259" key="2">
    <source>
        <dbReference type="Pfam" id="PF00656"/>
    </source>
</evidence>
<dbReference type="EMBL" id="VSSQ01000230">
    <property type="protein sequence ID" value="MPL86932.1"/>
    <property type="molecule type" value="Genomic_DNA"/>
</dbReference>
<dbReference type="InterPro" id="IPR003409">
    <property type="entry name" value="MORN"/>
</dbReference>
<dbReference type="PANTHER" id="PTHR43215">
    <property type="entry name" value="RADIAL SPOKE HEAD 1 HOMOLOG"/>
    <property type="match status" value="1"/>
</dbReference>
<dbReference type="Gene3D" id="3.40.50.1460">
    <property type="match status" value="1"/>
</dbReference>
<gene>
    <name evidence="3" type="ORF">SDC9_32919</name>
</gene>
<dbReference type="GO" id="GO:0005829">
    <property type="term" value="C:cytosol"/>
    <property type="evidence" value="ECO:0007669"/>
    <property type="project" value="TreeGrafter"/>
</dbReference>
<dbReference type="GO" id="GO:0004197">
    <property type="term" value="F:cysteine-type endopeptidase activity"/>
    <property type="evidence" value="ECO:0007669"/>
    <property type="project" value="InterPro"/>
</dbReference>
<dbReference type="Pfam" id="PF02493">
    <property type="entry name" value="MORN"/>
    <property type="match status" value="4"/>
</dbReference>
<comment type="caution">
    <text evidence="3">The sequence shown here is derived from an EMBL/GenBank/DDBJ whole genome shotgun (WGS) entry which is preliminary data.</text>
</comment>
<dbReference type="InterPro" id="IPR011600">
    <property type="entry name" value="Pept_C14_caspase"/>
</dbReference>
<sequence length="414" mass="45477">MRTIIKVSVRFRKVRYLICGMLTIVTCLSGSGQGTCISGDCINGNGTYEFPSGSVFEGSFRDGKMVKGDFRFVNGDVYSGSFLNNRFHGQGVYQYKKSGNTFKGLYEHGEKISGTFTYNDGSSYAGAFKNHKKDGRGKLITSSGKVFDGFWEADMFIGIEPGNSVQTYAVIVGVADYKHFRPGTGDLRFTVTDAQKFNNFLQSPQGGRVPASNIKLLLNSQATHASILEAGRQMFAKADENDRIVFFFSGHGSETGFLPYDVNNRGNPMLEHDQVKALFAASKASAKLIFADACHSGSIRKEVTTSAPADVLASLGIKSTLPQSNRRNVAIMLSSAGDQISFEYPSINQGVFSYYLIDGLSGAADKNHDNLITIAETYYYVRDNTYNFVRENVGYTQTPVLFGNFDKEMIIAVY</sequence>
<dbReference type="GO" id="GO:0006508">
    <property type="term" value="P:proteolysis"/>
    <property type="evidence" value="ECO:0007669"/>
    <property type="project" value="InterPro"/>
</dbReference>
<name>A0A644V827_9ZZZZ</name>